<organism evidence="1 2">
    <name type="scientific">Liparis tanakae</name>
    <name type="common">Tanaka's snailfish</name>
    <dbReference type="NCBI Taxonomy" id="230148"/>
    <lineage>
        <taxon>Eukaryota</taxon>
        <taxon>Metazoa</taxon>
        <taxon>Chordata</taxon>
        <taxon>Craniata</taxon>
        <taxon>Vertebrata</taxon>
        <taxon>Euteleostomi</taxon>
        <taxon>Actinopterygii</taxon>
        <taxon>Neopterygii</taxon>
        <taxon>Teleostei</taxon>
        <taxon>Neoteleostei</taxon>
        <taxon>Acanthomorphata</taxon>
        <taxon>Eupercaria</taxon>
        <taxon>Perciformes</taxon>
        <taxon>Cottioidei</taxon>
        <taxon>Cottales</taxon>
        <taxon>Liparidae</taxon>
        <taxon>Liparis</taxon>
    </lineage>
</organism>
<gene>
    <name evidence="1" type="ORF">EYF80_027685</name>
</gene>
<accession>A0A4Z2HAQ4</accession>
<sequence length="66" mass="7343">MSALACASRSPPCRRHSFSRACLYSSPVRLRGGALRRPVAVEHKFINSQTDIRSTPLLACATHDRY</sequence>
<protein>
    <submittedName>
        <fullName evidence="1">Uncharacterized protein</fullName>
    </submittedName>
</protein>
<keyword evidence="2" id="KW-1185">Reference proteome</keyword>
<evidence type="ECO:0000313" key="1">
    <source>
        <dbReference type="EMBL" id="TNN62093.1"/>
    </source>
</evidence>
<dbReference type="AlphaFoldDB" id="A0A4Z2HAQ4"/>
<dbReference type="EMBL" id="SRLO01000301">
    <property type="protein sequence ID" value="TNN62093.1"/>
    <property type="molecule type" value="Genomic_DNA"/>
</dbReference>
<name>A0A4Z2HAQ4_9TELE</name>
<comment type="caution">
    <text evidence="1">The sequence shown here is derived from an EMBL/GenBank/DDBJ whole genome shotgun (WGS) entry which is preliminary data.</text>
</comment>
<proteinExistence type="predicted"/>
<reference evidence="1 2" key="1">
    <citation type="submission" date="2019-03" db="EMBL/GenBank/DDBJ databases">
        <title>First draft genome of Liparis tanakae, snailfish: a comprehensive survey of snailfish specific genes.</title>
        <authorList>
            <person name="Kim W."/>
            <person name="Song I."/>
            <person name="Jeong J.-H."/>
            <person name="Kim D."/>
            <person name="Kim S."/>
            <person name="Ryu S."/>
            <person name="Song J.Y."/>
            <person name="Lee S.K."/>
        </authorList>
    </citation>
    <scope>NUCLEOTIDE SEQUENCE [LARGE SCALE GENOMIC DNA]</scope>
    <source>
        <tissue evidence="1">Muscle</tissue>
    </source>
</reference>
<dbReference type="Proteomes" id="UP000314294">
    <property type="component" value="Unassembled WGS sequence"/>
</dbReference>
<evidence type="ECO:0000313" key="2">
    <source>
        <dbReference type="Proteomes" id="UP000314294"/>
    </source>
</evidence>